<dbReference type="InterPro" id="IPR050340">
    <property type="entry name" value="Cytosolic_Fe-S_CAF"/>
</dbReference>
<dbReference type="SMART" id="SM00902">
    <property type="entry name" value="Fe_hyd_SSU"/>
    <property type="match status" value="1"/>
</dbReference>
<comment type="caution">
    <text evidence="2">The sequence shown here is derived from an EMBL/GenBank/DDBJ whole genome shotgun (WGS) entry which is preliminary data.</text>
</comment>
<dbReference type="InterPro" id="IPR003149">
    <property type="entry name" value="Fe_hydrogenase_ssu"/>
</dbReference>
<gene>
    <name evidence="2" type="primary">hndD_44</name>
    <name evidence="2" type="ORF">SDC9_173599</name>
</gene>
<dbReference type="EMBL" id="VSSQ01075620">
    <property type="protein sequence ID" value="MPN26175.1"/>
    <property type="molecule type" value="Genomic_DNA"/>
</dbReference>
<dbReference type="AlphaFoldDB" id="A0A645GHK6"/>
<dbReference type="InterPro" id="IPR004108">
    <property type="entry name" value="Fe_hydrogenase_lsu_C"/>
</dbReference>
<dbReference type="InterPro" id="IPR036991">
    <property type="entry name" value="Fe_hydrogenase_ssu_sf"/>
</dbReference>
<reference evidence="2" key="1">
    <citation type="submission" date="2019-08" db="EMBL/GenBank/DDBJ databases">
        <authorList>
            <person name="Kucharzyk K."/>
            <person name="Murdoch R.W."/>
            <person name="Higgins S."/>
            <person name="Loffler F."/>
        </authorList>
    </citation>
    <scope>NUCLEOTIDE SEQUENCE</scope>
</reference>
<evidence type="ECO:0000313" key="2">
    <source>
        <dbReference type="EMBL" id="MPN26175.1"/>
    </source>
</evidence>
<dbReference type="EC" id="1.12.1.3" evidence="2"/>
<dbReference type="PANTHER" id="PTHR11615">
    <property type="entry name" value="NITRATE, FORMATE, IRON DEHYDROGENASE"/>
    <property type="match status" value="1"/>
</dbReference>
<name>A0A645GHK6_9ZZZZ</name>
<accession>A0A645GHK6</accession>
<dbReference type="Gene3D" id="3.40.50.1780">
    <property type="match status" value="1"/>
</dbReference>
<sequence length="233" mass="25668">MPCTAKKFEAKRPEHYTEYGAPYTDVSLTTRELIWMIKSYGIDFTTLPVSSFDTPFGESSGAADIFGSTGGVMEAAIRTAVEEITGKALDSVEFEQVRAVEGLREATLNVDGLEVNVAVANGLNNAKILLEKVKRGEKQYHIIEIMACPGGCLAGGGQPYFASSEHTFPMDPAIIEKRRKALYNIDANKKIRKSHANPAIKQIYDEFLEKPGSHIAHNLLHTHYSPKEPRGIK</sequence>
<dbReference type="GO" id="GO:0050583">
    <property type="term" value="F:hydrogen dehydrogenase (NADP+) activity"/>
    <property type="evidence" value="ECO:0007669"/>
    <property type="project" value="UniProtKB-EC"/>
</dbReference>
<dbReference type="Gene3D" id="3.40.950.10">
    <property type="entry name" value="Fe-only Hydrogenase (Larger Subunit), Chain L, domain 3"/>
    <property type="match status" value="1"/>
</dbReference>
<dbReference type="SUPFAM" id="SSF53920">
    <property type="entry name" value="Fe-only hydrogenase"/>
    <property type="match status" value="1"/>
</dbReference>
<protein>
    <submittedName>
        <fullName evidence="2">NADP-reducing hydrogenase subunit HndD</fullName>
        <ecNumber evidence="2">1.12.1.3</ecNumber>
    </submittedName>
</protein>
<proteinExistence type="predicted"/>
<dbReference type="Gene3D" id="4.10.260.20">
    <property type="entry name" value="Iron hydrogenase, small subunit"/>
    <property type="match status" value="1"/>
</dbReference>
<keyword evidence="2" id="KW-0560">Oxidoreductase</keyword>
<organism evidence="2">
    <name type="scientific">bioreactor metagenome</name>
    <dbReference type="NCBI Taxonomy" id="1076179"/>
    <lineage>
        <taxon>unclassified sequences</taxon>
        <taxon>metagenomes</taxon>
        <taxon>ecological metagenomes</taxon>
    </lineage>
</organism>
<dbReference type="InterPro" id="IPR009016">
    <property type="entry name" value="Fe_hydrogenase"/>
</dbReference>
<dbReference type="Pfam" id="PF02256">
    <property type="entry name" value="Fe_hyd_SSU"/>
    <property type="match status" value="1"/>
</dbReference>
<dbReference type="Pfam" id="PF02906">
    <property type="entry name" value="Fe_hyd_lg_C"/>
    <property type="match status" value="1"/>
</dbReference>
<feature type="domain" description="Iron hydrogenase small subunit" evidence="1">
    <location>
        <begin position="169"/>
        <end position="228"/>
    </location>
</feature>
<evidence type="ECO:0000259" key="1">
    <source>
        <dbReference type="SMART" id="SM00902"/>
    </source>
</evidence>